<gene>
    <name evidence="1" type="ORF">Ciccas_008519</name>
</gene>
<sequence>MTKSESESSSDPECMLASELYYRVFSFILRKYSNFNRDFLLEDSATAGKPVKLSNSLTSKPFQVTKKLIDEINEYTLESSIFSWLEQCHSNSLHPPKISYRITNLCSSCQFSQNWLTIDSRELFPYTASSWEELGSQATDYGCLLSSSVKKRLAFNESSPECVNKDVFLAHESALSQQVLPDLCVNCCSFTGVEVGSSDVLEVSVNTVQTVPYNFTLKCPMCQHASESASPNATLKHLRKTCAASPSPSSSSDMLRRISVENRRLKNERSSRKSSFDTPCSVVEHFRNLGEPVLAPMTTEPVATTTSSASSGMVQASSPLVLVVGPWTEVELGVPVVCGPPKKQPCSGIDRVTKRLNQLQTHEQVPGAVTKTVPIPTQNSNYFPSNSAAFFNRQTGLPLQSSPVSPPPLILLRIASSK</sequence>
<comment type="caution">
    <text evidence="1">The sequence shown here is derived from an EMBL/GenBank/DDBJ whole genome shotgun (WGS) entry which is preliminary data.</text>
</comment>
<protein>
    <submittedName>
        <fullName evidence="1">Uncharacterized protein</fullName>
    </submittedName>
</protein>
<organism evidence="1 2">
    <name type="scientific">Cichlidogyrus casuarinus</name>
    <dbReference type="NCBI Taxonomy" id="1844966"/>
    <lineage>
        <taxon>Eukaryota</taxon>
        <taxon>Metazoa</taxon>
        <taxon>Spiralia</taxon>
        <taxon>Lophotrochozoa</taxon>
        <taxon>Platyhelminthes</taxon>
        <taxon>Monogenea</taxon>
        <taxon>Monopisthocotylea</taxon>
        <taxon>Dactylogyridea</taxon>
        <taxon>Ancyrocephalidae</taxon>
        <taxon>Cichlidogyrus</taxon>
    </lineage>
</organism>
<dbReference type="Proteomes" id="UP001626550">
    <property type="component" value="Unassembled WGS sequence"/>
</dbReference>
<name>A0ABD2PZR6_9PLAT</name>
<dbReference type="AlphaFoldDB" id="A0ABD2PZR6"/>
<dbReference type="EMBL" id="JBJKFK010001515">
    <property type="protein sequence ID" value="KAL3312886.1"/>
    <property type="molecule type" value="Genomic_DNA"/>
</dbReference>
<keyword evidence="2" id="KW-1185">Reference proteome</keyword>
<proteinExistence type="predicted"/>
<reference evidence="1 2" key="1">
    <citation type="submission" date="2024-11" db="EMBL/GenBank/DDBJ databases">
        <title>Adaptive evolution of stress response genes in parasites aligns with host niche diversity.</title>
        <authorList>
            <person name="Hahn C."/>
            <person name="Resl P."/>
        </authorList>
    </citation>
    <scope>NUCLEOTIDE SEQUENCE [LARGE SCALE GENOMIC DNA]</scope>
    <source>
        <strain evidence="1">EGGRZ-B1_66</strain>
        <tissue evidence="1">Body</tissue>
    </source>
</reference>
<accession>A0ABD2PZR6</accession>
<evidence type="ECO:0000313" key="1">
    <source>
        <dbReference type="EMBL" id="KAL3312886.1"/>
    </source>
</evidence>
<evidence type="ECO:0000313" key="2">
    <source>
        <dbReference type="Proteomes" id="UP001626550"/>
    </source>
</evidence>